<evidence type="ECO:0000313" key="1">
    <source>
        <dbReference type="EMBL" id="NUU93461.1"/>
    </source>
</evidence>
<dbReference type="EMBL" id="GILB01013128">
    <property type="protein sequence ID" value="NUU93461.1"/>
    <property type="molecule type" value="Transcribed_RNA"/>
</dbReference>
<accession>A0A6M2F926</accession>
<protein>
    <submittedName>
        <fullName evidence="1">Uncharacterized protein</fullName>
    </submittedName>
</protein>
<reference evidence="1" key="1">
    <citation type="submission" date="2020-03" db="EMBL/GenBank/DDBJ databases">
        <authorList>
            <person name="Zhang R."/>
        </authorList>
    </citation>
    <scope>NUCLEOTIDE SEQUENCE</scope>
</reference>
<proteinExistence type="predicted"/>
<sequence>MLHHSSDNQSSSMSTSSNTFSGFCNCLQHHLQKKPQIIFCFPPTTKLKYCYNSSYSKKAWPEGTDPVNIRAIETGPLHISGAISEQIEIMEFKHRNGYQDVDRKAIYMKLQLKRSMDDP</sequence>
<name>A0A6M2F926_9ROSI</name>
<organism evidence="1">
    <name type="scientific">Populus davidiana</name>
    <dbReference type="NCBI Taxonomy" id="266767"/>
    <lineage>
        <taxon>Eukaryota</taxon>
        <taxon>Viridiplantae</taxon>
        <taxon>Streptophyta</taxon>
        <taxon>Embryophyta</taxon>
        <taxon>Tracheophyta</taxon>
        <taxon>Spermatophyta</taxon>
        <taxon>Magnoliopsida</taxon>
        <taxon>eudicotyledons</taxon>
        <taxon>Gunneridae</taxon>
        <taxon>Pentapetalae</taxon>
        <taxon>rosids</taxon>
        <taxon>fabids</taxon>
        <taxon>Malpighiales</taxon>
        <taxon>Salicaceae</taxon>
        <taxon>Saliceae</taxon>
        <taxon>Populus</taxon>
    </lineage>
</organism>
<dbReference type="AlphaFoldDB" id="A0A6M2F926"/>